<evidence type="ECO:0000259" key="1">
    <source>
        <dbReference type="Pfam" id="PF02625"/>
    </source>
</evidence>
<name>A0ABZ0ZDJ8_9HYPH</name>
<feature type="domain" description="XdhC Rossmann" evidence="2">
    <location>
        <begin position="190"/>
        <end position="310"/>
    </location>
</feature>
<dbReference type="RefSeq" id="WP_193445610.1">
    <property type="nucleotide sequence ID" value="NZ_BSOQ01000025.1"/>
</dbReference>
<dbReference type="Pfam" id="PF02625">
    <property type="entry name" value="XdhC_CoxI"/>
    <property type="match status" value="1"/>
</dbReference>
<accession>A0ABZ0ZDJ8</accession>
<dbReference type="InterPro" id="IPR052698">
    <property type="entry name" value="MoCofactor_Util/Proc"/>
</dbReference>
<gene>
    <name evidence="3" type="ORF">U5G49_002804</name>
</gene>
<dbReference type="Pfam" id="PF13478">
    <property type="entry name" value="XdhC_C"/>
    <property type="match status" value="1"/>
</dbReference>
<protein>
    <submittedName>
        <fullName evidence="3">XdhC family protein</fullName>
    </submittedName>
</protein>
<evidence type="ECO:0000313" key="3">
    <source>
        <dbReference type="EMBL" id="WQN37670.1"/>
    </source>
</evidence>
<dbReference type="PANTHER" id="PTHR30388">
    <property type="entry name" value="ALDEHYDE OXIDOREDUCTASE MOLYBDENUM COFACTOR ASSEMBLY PROTEIN"/>
    <property type="match status" value="1"/>
</dbReference>
<organism evidence="3 4">
    <name type="scientific">Rhizobium indigoferae</name>
    <dbReference type="NCBI Taxonomy" id="158891"/>
    <lineage>
        <taxon>Bacteria</taxon>
        <taxon>Pseudomonadati</taxon>
        <taxon>Pseudomonadota</taxon>
        <taxon>Alphaproteobacteria</taxon>
        <taxon>Hyphomicrobiales</taxon>
        <taxon>Rhizobiaceae</taxon>
        <taxon>Rhizobium/Agrobacterium group</taxon>
        <taxon>Rhizobium</taxon>
    </lineage>
</organism>
<dbReference type="Gene3D" id="3.40.50.720">
    <property type="entry name" value="NAD(P)-binding Rossmann-like Domain"/>
    <property type="match status" value="1"/>
</dbReference>
<reference evidence="3 4" key="1">
    <citation type="submission" date="2023-12" db="EMBL/GenBank/DDBJ databases">
        <authorList>
            <person name="Menendez E."/>
            <person name="Kaur S."/>
            <person name="Flores-Felix J.D."/>
            <person name="diCenzo G.C."/>
            <person name="Peix A."/>
            <person name="Velazquez E."/>
        </authorList>
    </citation>
    <scope>NUCLEOTIDE SEQUENCE [LARGE SCALE GENOMIC DNA]</scope>
    <source>
        <strain evidence="3 4">CIP 108029</strain>
    </source>
</reference>
<evidence type="ECO:0000313" key="4">
    <source>
        <dbReference type="Proteomes" id="UP001322785"/>
    </source>
</evidence>
<sequence>MLHENITALSDSNPHEVGEATVRPTPVRSLLTDDVEEIFRFAIRELARGRVALATLVEIRGGAARALGSHVVIAADGRFCGYVSGGCIEAAIAFEALDALSEDKDREVKYGEGSSFFDIVLPCGGGITVSIHVLRDAQVLSQVLTELGHRRSAGLRYSRSLKQLEMVEPPERAGCVDGGFETIYRPRTRVVISGQSVEAERVAAISNSSGYEVVTHTKRERDLPDIDQYTAVVLLHHDLDAEQAVLHAALRSNAFYIGALGSTRTHRKRVDRLDSSGFSKAQIRRIKAPIGVFGPTRDANSLGLSVLADVAATRLSIYA</sequence>
<dbReference type="InterPro" id="IPR027051">
    <property type="entry name" value="XdhC_Rossmann_dom"/>
</dbReference>
<dbReference type="Proteomes" id="UP001322785">
    <property type="component" value="Chromosome"/>
</dbReference>
<feature type="domain" description="XdhC- CoxI" evidence="1">
    <location>
        <begin position="48"/>
        <end position="111"/>
    </location>
</feature>
<proteinExistence type="predicted"/>
<dbReference type="InterPro" id="IPR003777">
    <property type="entry name" value="XdhC_CoxI"/>
</dbReference>
<dbReference type="PANTHER" id="PTHR30388:SF4">
    <property type="entry name" value="MOLYBDENUM COFACTOR INSERTION CHAPERONE PAOD"/>
    <property type="match status" value="1"/>
</dbReference>
<evidence type="ECO:0000259" key="2">
    <source>
        <dbReference type="Pfam" id="PF13478"/>
    </source>
</evidence>
<keyword evidence="4" id="KW-1185">Reference proteome</keyword>
<dbReference type="EMBL" id="CP140635">
    <property type="protein sequence ID" value="WQN37670.1"/>
    <property type="molecule type" value="Genomic_DNA"/>
</dbReference>